<dbReference type="Proteomes" id="UP000717696">
    <property type="component" value="Unassembled WGS sequence"/>
</dbReference>
<dbReference type="GO" id="GO:0022857">
    <property type="term" value="F:transmembrane transporter activity"/>
    <property type="evidence" value="ECO:0007669"/>
    <property type="project" value="TreeGrafter"/>
</dbReference>
<feature type="transmembrane region" description="Helical" evidence="8">
    <location>
        <begin position="822"/>
        <end position="839"/>
    </location>
</feature>
<feature type="transmembrane region" description="Helical" evidence="8">
    <location>
        <begin position="635"/>
        <end position="661"/>
    </location>
</feature>
<feature type="compositionally biased region" description="Polar residues" evidence="7">
    <location>
        <begin position="436"/>
        <end position="445"/>
    </location>
</feature>
<feature type="transmembrane region" description="Helical" evidence="8">
    <location>
        <begin position="896"/>
        <end position="917"/>
    </location>
</feature>
<comment type="subcellular location">
    <subcellularLocation>
        <location evidence="1">Cell membrane</location>
        <topology evidence="1">Multi-pass membrane protein</topology>
    </subcellularLocation>
</comment>
<feature type="transmembrane region" description="Helical" evidence="8">
    <location>
        <begin position="529"/>
        <end position="559"/>
    </location>
</feature>
<dbReference type="AlphaFoldDB" id="A0A9P9EZN8"/>
<feature type="transmembrane region" description="Helical" evidence="8">
    <location>
        <begin position="596"/>
        <end position="615"/>
    </location>
</feature>
<sequence>MFSVLFSHTQVHRPHEMIEVDQNNFDHTPAPSSRPSLSLLRSNEEEAHAQGGSSAKPLLGRRRSRLKKEASGSNILDKVATTPALGPKGELGISCKDPKERVQHENQGIPATRRVSMASGKASSPISPGSKVFTPSLPTKDWIQLESLFHLHDEYAHEHLSSMASSIGICDPGDLTKHPHSCAPEAVYDRTPLATLHKPQIHTCQSPGSLLDYKRTTQWLKGIIHTPEAYCTKFTEIPAKQGSVKRPFNSARRPSEPALSSSTTRRPTGKSESKLDGPSLKRAVSDLEGLLKDALDFAPHIVDQSRGSKNDRCKPAVVTTDSSRHPVPGYREVATYYANNDSQSSEHENPGDLFGTDISDKAVPERPGCGHASIFSGHADRPRLAEIVQNYSLGHEDLHTRTHSRSQGPRSPGQETDTASEMSSSRVMKVPRSKPINDQRSTQDQGDGKTLEKKVAGSLSLAVSTLKKHVLLEDGPLTNRPVGPHASTASSDAINQEALPEHNVAGRKMRPEYGISLRRRSHSPNRKRYVATVACMSTALIGILLGIYSGLVPSIQYYIVDQSHITVHGNTGCFLGLALPTFFLWPLPLLHGRKPYIMGSLILAMPLLFPQALAVNSPRLTNLTSWRVMLIASRTLMGCSLGFASMNFHSILTDIFGASLMSSNPHQEVVDQFDARRHGGGMGVWLGIWTWCWIGSLGIGFFIGAAIIDKHPPALGFYLSIALIAVVLLLNVVCPEARLRTGSDISRRLARGEVMMHRVKTGPKWWGNEVWHGVLLSLEMLRQPGFIVMATYVSWIYAQVVLVIVLLGSLASRFYHLRSPYVGLHVAAMALGALVAIPFQSASIFSRSRSFQVNASIETLDRTIAWSSHLIRRTIFTTTLPLGAACYAVVSSGPPMSIGVPTFFAMCIGFLSCLAVAKCNDLSPGMIGRQRDASGQILKKTNYSSFPRVTSAFAIIHTFAFILAAGSTALGGHITRTLGQRVASGVVACILFLFTVLLFLVLVRFKNVLIIPRSKSAVMDRRRASMPNDLRAMMEEDVAWRPVMIGNPTGKNRRVNMLELGCMTRWQDIRRKNKLIDEGAHLNRSALNQGLEALDAALEGHMEDLRQNRLSNRFRRSDQRSGQSSEQTPDFELDRLGFGPPPSGPSHPRAFGELECFMGKTVKEENGDQPVAGPSSRTRD</sequence>
<feature type="region of interest" description="Disordered" evidence="7">
    <location>
        <begin position="304"/>
        <end position="328"/>
    </location>
</feature>
<evidence type="ECO:0000313" key="10">
    <source>
        <dbReference type="Proteomes" id="UP000717696"/>
    </source>
</evidence>
<feature type="region of interest" description="Disordered" evidence="7">
    <location>
        <begin position="1109"/>
        <end position="1180"/>
    </location>
</feature>
<keyword evidence="5 8" id="KW-1133">Transmembrane helix</keyword>
<feature type="transmembrane region" description="Helical" evidence="8">
    <location>
        <begin position="565"/>
        <end position="584"/>
    </location>
</feature>
<evidence type="ECO:0000256" key="7">
    <source>
        <dbReference type="SAM" id="MobiDB-lite"/>
    </source>
</evidence>
<dbReference type="EMBL" id="JAGMUU010000007">
    <property type="protein sequence ID" value="KAH7149401.1"/>
    <property type="molecule type" value="Genomic_DNA"/>
</dbReference>
<gene>
    <name evidence="9" type="ORF">B0J13DRAFT_663164</name>
</gene>
<dbReference type="Gene3D" id="1.20.1250.20">
    <property type="entry name" value="MFS general substrate transporter like domains"/>
    <property type="match status" value="1"/>
</dbReference>
<name>A0A9P9EZN8_9HYPO</name>
<comment type="caution">
    <text evidence="9">The sequence shown here is derived from an EMBL/GenBank/DDBJ whole genome shotgun (WGS) entry which is preliminary data.</text>
</comment>
<feature type="region of interest" description="Disordered" evidence="7">
    <location>
        <begin position="340"/>
        <end position="376"/>
    </location>
</feature>
<dbReference type="CDD" id="cd06174">
    <property type="entry name" value="MFS"/>
    <property type="match status" value="1"/>
</dbReference>
<feature type="transmembrane region" description="Helical" evidence="8">
    <location>
        <begin position="982"/>
        <end position="1005"/>
    </location>
</feature>
<evidence type="ECO:0000256" key="6">
    <source>
        <dbReference type="ARBA" id="ARBA00023136"/>
    </source>
</evidence>
<keyword evidence="6 8" id="KW-0472">Membrane</keyword>
<dbReference type="PANTHER" id="PTHR23502:SF186">
    <property type="entry name" value="MAJOR FACILITATOR SUPERFAMILY (MFS) PROFILE DOMAIN-CONTAINING PROTEIN"/>
    <property type="match status" value="1"/>
</dbReference>
<dbReference type="InterPro" id="IPR036259">
    <property type="entry name" value="MFS_trans_sf"/>
</dbReference>
<evidence type="ECO:0000256" key="1">
    <source>
        <dbReference type="ARBA" id="ARBA00004651"/>
    </source>
</evidence>
<dbReference type="PANTHER" id="PTHR23502">
    <property type="entry name" value="MAJOR FACILITATOR SUPERFAMILY"/>
    <property type="match status" value="1"/>
</dbReference>
<proteinExistence type="predicted"/>
<feature type="compositionally biased region" description="Polar residues" evidence="7">
    <location>
        <begin position="405"/>
        <end position="426"/>
    </location>
</feature>
<feature type="transmembrane region" description="Helical" evidence="8">
    <location>
        <begin position="949"/>
        <end position="970"/>
    </location>
</feature>
<dbReference type="OrthoDB" id="10250282at2759"/>
<dbReference type="SUPFAM" id="SSF103473">
    <property type="entry name" value="MFS general substrate transporter"/>
    <property type="match status" value="1"/>
</dbReference>
<feature type="region of interest" description="Disordered" evidence="7">
    <location>
        <begin position="23"/>
        <end position="110"/>
    </location>
</feature>
<keyword evidence="2" id="KW-0813">Transport</keyword>
<protein>
    <submittedName>
        <fullName evidence="9">Uncharacterized protein</fullName>
    </submittedName>
</protein>
<organism evidence="9 10">
    <name type="scientific">Dactylonectria estremocensis</name>
    <dbReference type="NCBI Taxonomy" id="1079267"/>
    <lineage>
        <taxon>Eukaryota</taxon>
        <taxon>Fungi</taxon>
        <taxon>Dikarya</taxon>
        <taxon>Ascomycota</taxon>
        <taxon>Pezizomycotina</taxon>
        <taxon>Sordariomycetes</taxon>
        <taxon>Hypocreomycetidae</taxon>
        <taxon>Hypocreales</taxon>
        <taxon>Nectriaceae</taxon>
        <taxon>Dactylonectria</taxon>
    </lineage>
</organism>
<reference evidence="9" key="1">
    <citation type="journal article" date="2021" name="Nat. Commun.">
        <title>Genetic determinants of endophytism in the Arabidopsis root mycobiome.</title>
        <authorList>
            <person name="Mesny F."/>
            <person name="Miyauchi S."/>
            <person name="Thiergart T."/>
            <person name="Pickel B."/>
            <person name="Atanasova L."/>
            <person name="Karlsson M."/>
            <person name="Huettel B."/>
            <person name="Barry K.W."/>
            <person name="Haridas S."/>
            <person name="Chen C."/>
            <person name="Bauer D."/>
            <person name="Andreopoulos W."/>
            <person name="Pangilinan J."/>
            <person name="LaButti K."/>
            <person name="Riley R."/>
            <person name="Lipzen A."/>
            <person name="Clum A."/>
            <person name="Drula E."/>
            <person name="Henrissat B."/>
            <person name="Kohler A."/>
            <person name="Grigoriev I.V."/>
            <person name="Martin F.M."/>
            <person name="Hacquard S."/>
        </authorList>
    </citation>
    <scope>NUCLEOTIDE SEQUENCE</scope>
    <source>
        <strain evidence="9">MPI-CAGE-AT-0021</strain>
    </source>
</reference>
<keyword evidence="10" id="KW-1185">Reference proteome</keyword>
<feature type="transmembrane region" description="Helical" evidence="8">
    <location>
        <begin position="682"/>
        <end position="708"/>
    </location>
</feature>
<feature type="region of interest" description="Disordered" evidence="7">
    <location>
        <begin position="399"/>
        <end position="453"/>
    </location>
</feature>
<evidence type="ECO:0000256" key="2">
    <source>
        <dbReference type="ARBA" id="ARBA00022448"/>
    </source>
</evidence>
<evidence type="ECO:0000313" key="9">
    <source>
        <dbReference type="EMBL" id="KAH7149401.1"/>
    </source>
</evidence>
<dbReference type="GO" id="GO:0005886">
    <property type="term" value="C:plasma membrane"/>
    <property type="evidence" value="ECO:0007669"/>
    <property type="project" value="UniProtKB-SubCell"/>
</dbReference>
<evidence type="ECO:0000256" key="5">
    <source>
        <dbReference type="ARBA" id="ARBA00022989"/>
    </source>
</evidence>
<keyword evidence="3" id="KW-1003">Cell membrane</keyword>
<evidence type="ECO:0000256" key="3">
    <source>
        <dbReference type="ARBA" id="ARBA00022475"/>
    </source>
</evidence>
<feature type="transmembrane region" description="Helical" evidence="8">
    <location>
        <begin position="786"/>
        <end position="810"/>
    </location>
</feature>
<evidence type="ECO:0000256" key="4">
    <source>
        <dbReference type="ARBA" id="ARBA00022692"/>
    </source>
</evidence>
<feature type="compositionally biased region" description="Low complexity" evidence="7">
    <location>
        <begin position="31"/>
        <end position="41"/>
    </location>
</feature>
<feature type="region of interest" description="Disordered" evidence="7">
    <location>
        <begin position="242"/>
        <end position="280"/>
    </location>
</feature>
<accession>A0A9P9EZN8</accession>
<feature type="transmembrane region" description="Helical" evidence="8">
    <location>
        <begin position="714"/>
        <end position="734"/>
    </location>
</feature>
<evidence type="ECO:0000256" key="8">
    <source>
        <dbReference type="SAM" id="Phobius"/>
    </source>
</evidence>
<keyword evidence="4 8" id="KW-0812">Transmembrane</keyword>